<feature type="transmembrane region" description="Helical" evidence="7">
    <location>
        <begin position="71"/>
        <end position="92"/>
    </location>
</feature>
<evidence type="ECO:0000259" key="8">
    <source>
        <dbReference type="PROSITE" id="PS50928"/>
    </source>
</evidence>
<evidence type="ECO:0000256" key="6">
    <source>
        <dbReference type="ARBA" id="ARBA00023136"/>
    </source>
</evidence>
<gene>
    <name evidence="9" type="ORF">IO98_18220</name>
</gene>
<evidence type="ECO:0000313" key="10">
    <source>
        <dbReference type="Proteomes" id="UP000028525"/>
    </source>
</evidence>
<organism evidence="9 10">
    <name type="scientific">Lacrimispora celerecrescens</name>
    <dbReference type="NCBI Taxonomy" id="29354"/>
    <lineage>
        <taxon>Bacteria</taxon>
        <taxon>Bacillati</taxon>
        <taxon>Bacillota</taxon>
        <taxon>Clostridia</taxon>
        <taxon>Lachnospirales</taxon>
        <taxon>Lachnospiraceae</taxon>
        <taxon>Lacrimispora</taxon>
    </lineage>
</organism>
<dbReference type="STRING" id="29354.IO98_18220"/>
<dbReference type="CDD" id="cd06261">
    <property type="entry name" value="TM_PBP2"/>
    <property type="match status" value="1"/>
</dbReference>
<evidence type="ECO:0000256" key="7">
    <source>
        <dbReference type="RuleBase" id="RU363032"/>
    </source>
</evidence>
<keyword evidence="3" id="KW-1003">Cell membrane</keyword>
<dbReference type="Gene3D" id="1.10.3720.10">
    <property type="entry name" value="MetI-like"/>
    <property type="match status" value="1"/>
</dbReference>
<keyword evidence="5 7" id="KW-1133">Transmembrane helix</keyword>
<dbReference type="RefSeq" id="WP_038283529.1">
    <property type="nucleotide sequence ID" value="NZ_JPME01000024.1"/>
</dbReference>
<evidence type="ECO:0000256" key="3">
    <source>
        <dbReference type="ARBA" id="ARBA00022475"/>
    </source>
</evidence>
<dbReference type="InterPro" id="IPR000515">
    <property type="entry name" value="MetI-like"/>
</dbReference>
<evidence type="ECO:0000256" key="5">
    <source>
        <dbReference type="ARBA" id="ARBA00022989"/>
    </source>
</evidence>
<feature type="transmembrane region" description="Helical" evidence="7">
    <location>
        <begin position="153"/>
        <end position="175"/>
    </location>
</feature>
<proteinExistence type="inferred from homology"/>
<keyword evidence="10" id="KW-1185">Reference proteome</keyword>
<dbReference type="InterPro" id="IPR051393">
    <property type="entry name" value="ABC_transporter_permease"/>
</dbReference>
<feature type="transmembrane region" description="Helical" evidence="7">
    <location>
        <begin position="104"/>
        <end position="125"/>
    </location>
</feature>
<evidence type="ECO:0000256" key="4">
    <source>
        <dbReference type="ARBA" id="ARBA00022692"/>
    </source>
</evidence>
<evidence type="ECO:0000313" key="9">
    <source>
        <dbReference type="EMBL" id="KEZ88410.1"/>
    </source>
</evidence>
<dbReference type="SUPFAM" id="SSF160964">
    <property type="entry name" value="MalF N-terminal region-like"/>
    <property type="match status" value="1"/>
</dbReference>
<dbReference type="GO" id="GO:0055085">
    <property type="term" value="P:transmembrane transport"/>
    <property type="evidence" value="ECO:0007669"/>
    <property type="project" value="InterPro"/>
</dbReference>
<dbReference type="EMBL" id="JPME01000024">
    <property type="protein sequence ID" value="KEZ88410.1"/>
    <property type="molecule type" value="Genomic_DNA"/>
</dbReference>
<dbReference type="GO" id="GO:0005886">
    <property type="term" value="C:plasma membrane"/>
    <property type="evidence" value="ECO:0007669"/>
    <property type="project" value="UniProtKB-SubCell"/>
</dbReference>
<feature type="transmembrane region" description="Helical" evidence="7">
    <location>
        <begin position="206"/>
        <end position="226"/>
    </location>
</feature>
<comment type="caution">
    <text evidence="9">The sequence shown here is derived from an EMBL/GenBank/DDBJ whole genome shotgun (WGS) entry which is preliminary data.</text>
</comment>
<feature type="transmembrane region" description="Helical" evidence="7">
    <location>
        <begin position="12"/>
        <end position="29"/>
    </location>
</feature>
<dbReference type="PANTHER" id="PTHR30193">
    <property type="entry name" value="ABC TRANSPORTER PERMEASE PROTEIN"/>
    <property type="match status" value="1"/>
</dbReference>
<reference evidence="9 10" key="1">
    <citation type="submission" date="2014-07" db="EMBL/GenBank/DDBJ databases">
        <title>Draft genome of Clostridium celerecrescens 152B isolated from sediments associated with methane hydrate from Krishna Godavari basin.</title>
        <authorList>
            <person name="Honkalas V.S."/>
            <person name="Dabir A.P."/>
            <person name="Arora P."/>
            <person name="Dhakephalkar P.K."/>
        </authorList>
    </citation>
    <scope>NUCLEOTIDE SEQUENCE [LARGE SCALE GENOMIC DNA]</scope>
    <source>
        <strain evidence="9 10">152B</strain>
    </source>
</reference>
<sequence>MKIQKKSVINLFYIPAVILFLVFVIYPFIQGIRLSFTNWNGYSQTMKFVGIKNYTRLFQDANVKTALVNTLIYGVMSTVIQNILGLGYALFLNTKFKGRSIVRTIIYMPVMIAPLIMGYIMYFFFQYDGGAVNDILIALHMEPVDLLVHSGTAIRIIVLVNSLQFVGVAMVIYLAGLQNVPTMYYEAAMIDGATFWERFKHITIPLLMPAISSSTILNLIGGLKLFDLVMALTSGGPGFSTHSLSTLVTNQYFSAQSAGYASAIGIFTFLLIMIISNVVMGYFDKKEVDV</sequence>
<dbReference type="PROSITE" id="PS50928">
    <property type="entry name" value="ABC_TM1"/>
    <property type="match status" value="1"/>
</dbReference>
<accession>A0A084JHH6</accession>
<feature type="transmembrane region" description="Helical" evidence="7">
    <location>
        <begin position="260"/>
        <end position="283"/>
    </location>
</feature>
<comment type="subcellular location">
    <subcellularLocation>
        <location evidence="1 7">Cell membrane</location>
        <topology evidence="1 7">Multi-pass membrane protein</topology>
    </subcellularLocation>
</comment>
<dbReference type="InterPro" id="IPR035906">
    <property type="entry name" value="MetI-like_sf"/>
</dbReference>
<name>A0A084JHH6_9FIRM</name>
<dbReference type="Proteomes" id="UP000028525">
    <property type="component" value="Unassembled WGS sequence"/>
</dbReference>
<keyword evidence="6 7" id="KW-0472">Membrane</keyword>
<dbReference type="AlphaFoldDB" id="A0A084JHH6"/>
<comment type="similarity">
    <text evidence="7">Belongs to the binding-protein-dependent transport system permease family.</text>
</comment>
<dbReference type="Pfam" id="PF00528">
    <property type="entry name" value="BPD_transp_1"/>
    <property type="match status" value="1"/>
</dbReference>
<keyword evidence="2 7" id="KW-0813">Transport</keyword>
<feature type="domain" description="ABC transmembrane type-1" evidence="8">
    <location>
        <begin position="67"/>
        <end position="279"/>
    </location>
</feature>
<keyword evidence="4 7" id="KW-0812">Transmembrane</keyword>
<dbReference type="OrthoDB" id="367897at2"/>
<evidence type="ECO:0000256" key="2">
    <source>
        <dbReference type="ARBA" id="ARBA00022448"/>
    </source>
</evidence>
<dbReference type="PANTHER" id="PTHR30193:SF37">
    <property type="entry name" value="INNER MEMBRANE ABC TRANSPORTER PERMEASE PROTEIN YCJO"/>
    <property type="match status" value="1"/>
</dbReference>
<evidence type="ECO:0000256" key="1">
    <source>
        <dbReference type="ARBA" id="ARBA00004651"/>
    </source>
</evidence>
<dbReference type="SUPFAM" id="SSF161098">
    <property type="entry name" value="MetI-like"/>
    <property type="match status" value="1"/>
</dbReference>
<protein>
    <submittedName>
        <fullName evidence="9">Glycerol-3-phosphate ABC transporter permease</fullName>
    </submittedName>
</protein>